<evidence type="ECO:0000313" key="4">
    <source>
        <dbReference type="Proteomes" id="UP000019118"/>
    </source>
</evidence>
<accession>N6U9B1</accession>
<sequence length="227" mass="25457">MFKFVLLLSAALAFAASSSLRVNPDELDVIWDTIQQDIVVRQEAAQQEVHNVLEPLRTLVATANEKLTNDAEKHQAKVQEEIERIEQESHGSDIAGCVEEAKLELGRVDATLLIEHRLNISKIKRRAEVEIESAFKIISEITNEIEEFGTRIDSCSDVICASDLNVELVILYQRVVKDLNRAVDNANEATMIILGRELDESQLSKARYDAATSQLLEDLRACADERV</sequence>
<feature type="signal peptide" evidence="1">
    <location>
        <begin position="1"/>
        <end position="17"/>
    </location>
</feature>
<evidence type="ECO:0000256" key="1">
    <source>
        <dbReference type="SAM" id="SignalP"/>
    </source>
</evidence>
<reference evidence="2 4" key="1">
    <citation type="journal article" date="2013" name="Genome Biol.">
        <title>Draft genome of the mountain pine beetle, Dendroctonus ponderosae Hopkins, a major forest pest.</title>
        <authorList>
            <person name="Keeling C.I."/>
            <person name="Yuen M.M."/>
            <person name="Liao N.Y."/>
            <person name="Docking T.R."/>
            <person name="Chan S.K."/>
            <person name="Taylor G.A."/>
            <person name="Palmquist D.L."/>
            <person name="Jackman S.D."/>
            <person name="Nguyen A."/>
            <person name="Li M."/>
            <person name="Henderson H."/>
            <person name="Janes J.K."/>
            <person name="Zhao Y."/>
            <person name="Pandoh P."/>
            <person name="Moore R."/>
            <person name="Sperling F.A."/>
            <person name="Huber D.P."/>
            <person name="Birol I."/>
            <person name="Jones S.J."/>
            <person name="Bohlmann J."/>
        </authorList>
    </citation>
    <scope>NUCLEOTIDE SEQUENCE</scope>
</reference>
<gene>
    <name evidence="3" type="primary">109539911</name>
    <name evidence="2" type="ORF">YQE_08290</name>
</gene>
<keyword evidence="4" id="KW-1185">Reference proteome</keyword>
<feature type="non-terminal residue" evidence="2">
    <location>
        <position position="1"/>
    </location>
</feature>
<dbReference type="KEGG" id="dpa:109539911"/>
<feature type="chain" id="PRO_5010971971" description="Protein TsetseEP domain-containing protein" evidence="1">
    <location>
        <begin position="18"/>
        <end position="227"/>
    </location>
</feature>
<dbReference type="AlphaFoldDB" id="N6U9B1"/>
<organism evidence="2">
    <name type="scientific">Dendroctonus ponderosae</name>
    <name type="common">Mountain pine beetle</name>
    <dbReference type="NCBI Taxonomy" id="77166"/>
    <lineage>
        <taxon>Eukaryota</taxon>
        <taxon>Metazoa</taxon>
        <taxon>Ecdysozoa</taxon>
        <taxon>Arthropoda</taxon>
        <taxon>Hexapoda</taxon>
        <taxon>Insecta</taxon>
        <taxon>Pterygota</taxon>
        <taxon>Neoptera</taxon>
        <taxon>Endopterygota</taxon>
        <taxon>Coleoptera</taxon>
        <taxon>Polyphaga</taxon>
        <taxon>Cucujiformia</taxon>
        <taxon>Curculionidae</taxon>
        <taxon>Scolytinae</taxon>
        <taxon>Dendroctonus</taxon>
    </lineage>
</organism>
<proteinExistence type="predicted"/>
<protein>
    <recommendedName>
        <fullName evidence="5">Protein TsetseEP domain-containing protein</fullName>
    </recommendedName>
</protein>
<dbReference type="EMBL" id="KB741019">
    <property type="protein sequence ID" value="ENN75177.1"/>
    <property type="molecule type" value="Genomic_DNA"/>
</dbReference>
<evidence type="ECO:0000313" key="3">
    <source>
        <dbReference type="EnsemblMetazoa" id="XP_019763546.1"/>
    </source>
</evidence>
<keyword evidence="1" id="KW-0732">Signal</keyword>
<dbReference type="Proteomes" id="UP000019118">
    <property type="component" value="Unassembled WGS sequence"/>
</dbReference>
<name>N6U9B1_DENPD</name>
<evidence type="ECO:0000313" key="2">
    <source>
        <dbReference type="EMBL" id="ENN75177.1"/>
    </source>
</evidence>
<evidence type="ECO:0008006" key="5">
    <source>
        <dbReference type="Google" id="ProtNLM"/>
    </source>
</evidence>
<dbReference type="EnsemblMetazoa" id="XM_019907987.1">
    <property type="protein sequence ID" value="XP_019763546.1"/>
    <property type="gene ID" value="LOC109539911"/>
</dbReference>
<dbReference type="HOGENOM" id="CLU_1220795_0_0_1"/>
<reference evidence="3" key="2">
    <citation type="submission" date="2024-08" db="UniProtKB">
        <authorList>
            <consortium name="EnsemblMetazoa"/>
        </authorList>
    </citation>
    <scope>IDENTIFICATION</scope>
</reference>